<name>A0A9X4LQ00_9BURK</name>
<keyword evidence="3" id="KW-1185">Reference proteome</keyword>
<dbReference type="AlphaFoldDB" id="A0A9X4LQ00"/>
<proteinExistence type="predicted"/>
<accession>A0A9X4LQ00</accession>
<dbReference type="PANTHER" id="PTHR32309">
    <property type="entry name" value="TYROSINE-PROTEIN KINASE"/>
    <property type="match status" value="1"/>
</dbReference>
<reference evidence="2" key="1">
    <citation type="submission" date="2019-02" db="EMBL/GenBank/DDBJ databases">
        <title>Draft genome of the type strain Pelomonas aquatica CCUG 52575T.</title>
        <authorList>
            <person name="Gomila M."/>
            <person name="Lalucat J."/>
        </authorList>
    </citation>
    <scope>NUCLEOTIDE SEQUENCE</scope>
    <source>
        <strain evidence="2">CCUG 52575</strain>
    </source>
</reference>
<comment type="caution">
    <text evidence="2">The sequence shown here is derived from an EMBL/GenBank/DDBJ whole genome shotgun (WGS) entry which is preliminary data.</text>
</comment>
<dbReference type="Proteomes" id="UP001152766">
    <property type="component" value="Unassembled WGS sequence"/>
</dbReference>
<keyword evidence="1" id="KW-0472">Membrane</keyword>
<organism evidence="2 3">
    <name type="scientific">Pelomonas aquatica</name>
    <dbReference type="NCBI Taxonomy" id="431058"/>
    <lineage>
        <taxon>Bacteria</taxon>
        <taxon>Pseudomonadati</taxon>
        <taxon>Pseudomonadota</taxon>
        <taxon>Betaproteobacteria</taxon>
        <taxon>Burkholderiales</taxon>
        <taxon>Sphaerotilaceae</taxon>
        <taxon>Roseateles</taxon>
    </lineage>
</organism>
<keyword evidence="1" id="KW-1133">Transmembrane helix</keyword>
<evidence type="ECO:0000313" key="3">
    <source>
        <dbReference type="Proteomes" id="UP001152766"/>
    </source>
</evidence>
<evidence type="ECO:0000313" key="2">
    <source>
        <dbReference type="EMBL" id="MDG0864353.1"/>
    </source>
</evidence>
<sequence length="352" mass="38509">MTVALAARWQRLVTVPVVVGACALGVTYLIPPTFTAHTVFLLPQQQQSAAASALAALGPLTGLIGGGALRTPGDQYVALMQSVNVQDSIIDKFDLMRVYDVKYRVHARKELTNNVHFTVGKKDNLIGVDVDDNDPKRAADMANAHVEELHRVTSQFALTEAQQRRAFFEGQMLAAKGRLTQAQIALQGSGFSQSAIKVEPKAAAEEYARLKTGVTAADAKLQAMQKVLMGNTPELLQQQAALATLRAELARVEQRDDSSGRGADSSYVSKYREFKYQETLFDLFARQYELARLDESREGTLIQVVDKATPPELKSRPKRTLVALAAALISGFVMAAWAIVAHMRLTKQIQTL</sequence>
<keyword evidence="1" id="KW-0812">Transmembrane</keyword>
<dbReference type="PANTHER" id="PTHR32309:SF13">
    <property type="entry name" value="FERRIC ENTEROBACTIN TRANSPORT PROTEIN FEPE"/>
    <property type="match status" value="1"/>
</dbReference>
<dbReference type="GO" id="GO:0005886">
    <property type="term" value="C:plasma membrane"/>
    <property type="evidence" value="ECO:0007669"/>
    <property type="project" value="TreeGrafter"/>
</dbReference>
<feature type="transmembrane region" description="Helical" evidence="1">
    <location>
        <begin position="321"/>
        <end position="340"/>
    </location>
</feature>
<dbReference type="InterPro" id="IPR050445">
    <property type="entry name" value="Bact_polysacc_biosynth/exp"/>
</dbReference>
<gene>
    <name evidence="2" type="ORF">EXJ73_17965</name>
</gene>
<dbReference type="EMBL" id="SGUG01000031">
    <property type="protein sequence ID" value="MDG0864353.1"/>
    <property type="molecule type" value="Genomic_DNA"/>
</dbReference>
<feature type="transmembrane region" description="Helical" evidence="1">
    <location>
        <begin position="50"/>
        <end position="69"/>
    </location>
</feature>
<feature type="transmembrane region" description="Helical" evidence="1">
    <location>
        <begin position="12"/>
        <end position="30"/>
    </location>
</feature>
<protein>
    <submittedName>
        <fullName evidence="2">Lipopolysaccharide biosynthesis protein</fullName>
    </submittedName>
</protein>
<dbReference type="GO" id="GO:0004713">
    <property type="term" value="F:protein tyrosine kinase activity"/>
    <property type="evidence" value="ECO:0007669"/>
    <property type="project" value="TreeGrafter"/>
</dbReference>
<evidence type="ECO:0000256" key="1">
    <source>
        <dbReference type="SAM" id="Phobius"/>
    </source>
</evidence>